<evidence type="ECO:0000256" key="9">
    <source>
        <dbReference type="ARBA" id="ARBA00023295"/>
    </source>
</evidence>
<evidence type="ECO:0000256" key="4">
    <source>
        <dbReference type="ARBA" id="ARBA00022801"/>
    </source>
</evidence>
<evidence type="ECO:0000313" key="13">
    <source>
        <dbReference type="Proteomes" id="UP001152885"/>
    </source>
</evidence>
<dbReference type="GO" id="GO:0008270">
    <property type="term" value="F:zinc ion binding"/>
    <property type="evidence" value="ECO:0007669"/>
    <property type="project" value="InterPro"/>
</dbReference>
<dbReference type="InterPro" id="IPR035937">
    <property type="entry name" value="FPG_N"/>
</dbReference>
<dbReference type="InterPro" id="IPR010979">
    <property type="entry name" value="Ribosomal_uS13-like_H2TH"/>
</dbReference>
<comment type="caution">
    <text evidence="12">The sequence shown here is derived from an EMBL/GenBank/DDBJ whole genome shotgun (WGS) entry which is preliminary data.</text>
</comment>
<dbReference type="AlphaFoldDB" id="A0A9W4XFM7"/>
<dbReference type="Pfam" id="PF01149">
    <property type="entry name" value="Fapy_DNA_glyco"/>
    <property type="match status" value="1"/>
</dbReference>
<evidence type="ECO:0000259" key="11">
    <source>
        <dbReference type="PROSITE" id="PS51068"/>
    </source>
</evidence>
<evidence type="ECO:0000256" key="10">
    <source>
        <dbReference type="SAM" id="MobiDB-lite"/>
    </source>
</evidence>
<dbReference type="SUPFAM" id="SSF46946">
    <property type="entry name" value="S13-like H2TH domain"/>
    <property type="match status" value="1"/>
</dbReference>
<dbReference type="InterPro" id="IPR012319">
    <property type="entry name" value="FPG_cat"/>
</dbReference>
<keyword evidence="6" id="KW-0234">DNA repair</keyword>
<dbReference type="InterPro" id="IPR015886">
    <property type="entry name" value="H2TH_FPG"/>
</dbReference>
<dbReference type="GO" id="GO:0008534">
    <property type="term" value="F:oxidized purine nucleobase lesion DNA N-glycosylase activity"/>
    <property type="evidence" value="ECO:0007669"/>
    <property type="project" value="UniProtKB-EC"/>
</dbReference>
<evidence type="ECO:0000256" key="7">
    <source>
        <dbReference type="ARBA" id="ARBA00023239"/>
    </source>
</evidence>
<evidence type="ECO:0000256" key="3">
    <source>
        <dbReference type="ARBA" id="ARBA00022763"/>
    </source>
</evidence>
<dbReference type="SUPFAM" id="SSF81624">
    <property type="entry name" value="N-terminal domain of MutM-like DNA repair proteins"/>
    <property type="match status" value="1"/>
</dbReference>
<keyword evidence="13" id="KW-1185">Reference proteome</keyword>
<dbReference type="SMART" id="SM00898">
    <property type="entry name" value="Fapy_DNA_glyco"/>
    <property type="match status" value="1"/>
</dbReference>
<evidence type="ECO:0000256" key="2">
    <source>
        <dbReference type="ARBA" id="ARBA00009409"/>
    </source>
</evidence>
<dbReference type="FunFam" id="1.10.8.50:FF:000009">
    <property type="entry name" value="Formamidopyrimidine-DNA glycosylase"/>
    <property type="match status" value="1"/>
</dbReference>
<dbReference type="EMBL" id="CANTUO010000007">
    <property type="protein sequence ID" value="CAI5760642.1"/>
    <property type="molecule type" value="Genomic_DNA"/>
</dbReference>
<gene>
    <name evidence="12" type="ORF">CANVERA_P5150</name>
</gene>
<keyword evidence="8" id="KW-0511">Multifunctional enzyme</keyword>
<comment type="similarity">
    <text evidence="2">Belongs to the FPG family.</text>
</comment>
<dbReference type="Gene3D" id="1.10.8.50">
    <property type="match status" value="1"/>
</dbReference>
<keyword evidence="7" id="KW-0456">Lyase</keyword>
<dbReference type="GO" id="GO:0003906">
    <property type="term" value="F:DNA-(apurinic or apyrimidinic site) endonuclease activity"/>
    <property type="evidence" value="ECO:0007669"/>
    <property type="project" value="InterPro"/>
</dbReference>
<keyword evidence="4" id="KW-0378">Hydrolase</keyword>
<keyword evidence="3" id="KW-0227">DNA damage</keyword>
<evidence type="ECO:0000256" key="5">
    <source>
        <dbReference type="ARBA" id="ARBA00023125"/>
    </source>
</evidence>
<feature type="region of interest" description="Disordered" evidence="10">
    <location>
        <begin position="344"/>
        <end position="372"/>
    </location>
</feature>
<protein>
    <recommendedName>
        <fullName evidence="11">Formamidopyrimidine-DNA glycosylase catalytic domain-containing protein</fullName>
    </recommendedName>
</protein>
<reference evidence="12" key="1">
    <citation type="submission" date="2022-12" db="EMBL/GenBank/DDBJ databases">
        <authorList>
            <person name="Brejova B."/>
        </authorList>
    </citation>
    <scope>NUCLEOTIDE SEQUENCE</scope>
</reference>
<dbReference type="Proteomes" id="UP001152885">
    <property type="component" value="Unassembled WGS sequence"/>
</dbReference>
<proteinExistence type="inferred from homology"/>
<evidence type="ECO:0000256" key="6">
    <source>
        <dbReference type="ARBA" id="ARBA00023204"/>
    </source>
</evidence>
<dbReference type="GO" id="GO:0016829">
    <property type="term" value="F:lyase activity"/>
    <property type="evidence" value="ECO:0007669"/>
    <property type="project" value="UniProtKB-KW"/>
</dbReference>
<evidence type="ECO:0000256" key="8">
    <source>
        <dbReference type="ARBA" id="ARBA00023268"/>
    </source>
</evidence>
<dbReference type="PANTHER" id="PTHR22993:SF9">
    <property type="entry name" value="FORMAMIDOPYRIMIDINE-DNA GLYCOSYLASE"/>
    <property type="match status" value="1"/>
</dbReference>
<dbReference type="GO" id="GO:0003684">
    <property type="term" value="F:damaged DNA binding"/>
    <property type="evidence" value="ECO:0007669"/>
    <property type="project" value="InterPro"/>
</dbReference>
<organism evidence="12 13">
    <name type="scientific">Candida verbasci</name>
    <dbReference type="NCBI Taxonomy" id="1227364"/>
    <lineage>
        <taxon>Eukaryota</taxon>
        <taxon>Fungi</taxon>
        <taxon>Dikarya</taxon>
        <taxon>Ascomycota</taxon>
        <taxon>Saccharomycotina</taxon>
        <taxon>Pichiomycetes</taxon>
        <taxon>Debaryomycetaceae</taxon>
        <taxon>Candida/Lodderomyces clade</taxon>
        <taxon>Candida</taxon>
    </lineage>
</organism>
<dbReference type="PANTHER" id="PTHR22993">
    <property type="entry name" value="FORMAMIDOPYRIMIDINE-DNA GLYCOSYLASE"/>
    <property type="match status" value="1"/>
</dbReference>
<sequence>MPEVSEVSHTVAQLRRNIIGYTISKINYLVHDSLLFPIIKTSTDPESELVKIEQKLLGSHIESVGRHGKYFWIRFAGFKIMLMHFGMTGMIKIRNIASHLKFMENGGDKKLMNKLKTIDDVKMEEVWPPRFTKLELELKLGDSILEMAFTDPRRLGRIRLLENLKTDEELLKTEPLNVLGPDYSKSETKKEVDQFVFGDPDPNPHGRPRLGINEFNKLILSKKKSIKSLLLDQCFFAGVGNWVADEVLFHSKLHPSEIISNKIEYKDGLIDEVVKKLYDSLIYVCETAVDLEGDVTKFPKHWLMIHRWGKGRKKEKSMTLDGLHLDHITVGGRTACYCPESQKLLSKKPKMKEEEDTEKPKPKRRKVEKEIE</sequence>
<keyword evidence="9" id="KW-0326">Glycosidase</keyword>
<dbReference type="GO" id="GO:0005634">
    <property type="term" value="C:nucleus"/>
    <property type="evidence" value="ECO:0007669"/>
    <property type="project" value="TreeGrafter"/>
</dbReference>
<evidence type="ECO:0000313" key="12">
    <source>
        <dbReference type="EMBL" id="CAI5760642.1"/>
    </source>
</evidence>
<dbReference type="GO" id="GO:0006284">
    <property type="term" value="P:base-excision repair"/>
    <property type="evidence" value="ECO:0007669"/>
    <property type="project" value="InterPro"/>
</dbReference>
<accession>A0A9W4XFM7</accession>
<evidence type="ECO:0000256" key="1">
    <source>
        <dbReference type="ARBA" id="ARBA00001668"/>
    </source>
</evidence>
<dbReference type="Gene3D" id="3.20.190.10">
    <property type="entry name" value="MutM-like, N-terminal"/>
    <property type="match status" value="1"/>
</dbReference>
<feature type="domain" description="Formamidopyrimidine-DNA glycosylase catalytic" evidence="11">
    <location>
        <begin position="2"/>
        <end position="156"/>
    </location>
</feature>
<comment type="catalytic activity">
    <reaction evidence="1">
        <text>Hydrolysis of DNA containing ring-opened 7-methylguanine residues, releasing 2,6-diamino-4-hydroxy-5-(N-methyl)formamidopyrimidine.</text>
        <dbReference type="EC" id="3.2.2.23"/>
    </reaction>
</comment>
<dbReference type="SMART" id="SM01232">
    <property type="entry name" value="H2TH"/>
    <property type="match status" value="1"/>
</dbReference>
<keyword evidence="5" id="KW-0238">DNA-binding</keyword>
<name>A0A9W4XFM7_9ASCO</name>
<dbReference type="PROSITE" id="PS51068">
    <property type="entry name" value="FPG_CAT"/>
    <property type="match status" value="1"/>
</dbReference>
<dbReference type="OrthoDB" id="444592at2759"/>
<dbReference type="Pfam" id="PF06831">
    <property type="entry name" value="H2TH"/>
    <property type="match status" value="1"/>
</dbReference>